<evidence type="ECO:0000259" key="2">
    <source>
        <dbReference type="PROSITE" id="PS50195"/>
    </source>
</evidence>
<feature type="domain" description="PX" evidence="2">
    <location>
        <begin position="9"/>
        <end position="131"/>
    </location>
</feature>
<dbReference type="OrthoDB" id="271164at2759"/>
<feature type="compositionally biased region" description="Low complexity" evidence="1">
    <location>
        <begin position="162"/>
        <end position="172"/>
    </location>
</feature>
<dbReference type="SUPFAM" id="SSF64268">
    <property type="entry name" value="PX domain"/>
    <property type="match status" value="1"/>
</dbReference>
<reference evidence="3 4" key="1">
    <citation type="journal article" date="2014" name="Genome Biol. Evol.">
        <title>The secreted proteins of Achlya hypogyna and Thraustotheca clavata identify the ancestral oomycete secretome and reveal gene acquisitions by horizontal gene transfer.</title>
        <authorList>
            <person name="Misner I."/>
            <person name="Blouin N."/>
            <person name="Leonard G."/>
            <person name="Richards T.A."/>
            <person name="Lane C.E."/>
        </authorList>
    </citation>
    <scope>NUCLEOTIDE SEQUENCE [LARGE SCALE GENOMIC DNA]</scope>
    <source>
        <strain evidence="3 4">ATCC 34112</strain>
    </source>
</reference>
<sequence length="189" mass="21399">MPYESFSGCTSRRLFAILNVSLDTSKDAYVYEIQISMPVYMPVPEMEQKYHVYTIVRRFNDFKRLYEGVGRVQGLKLPEYGIWSVLRADDAEFLEQRKQGLELMLRTIEEDPQASRSSAFFDFLASPQQKLNGEVSFQQLNTASTNEAIQNALAASDDLAKSRSNSTDRSSSATIPAVDEDDTITKMNP</sequence>
<organism evidence="3 4">
    <name type="scientific">Thraustotheca clavata</name>
    <dbReference type="NCBI Taxonomy" id="74557"/>
    <lineage>
        <taxon>Eukaryota</taxon>
        <taxon>Sar</taxon>
        <taxon>Stramenopiles</taxon>
        <taxon>Oomycota</taxon>
        <taxon>Saprolegniomycetes</taxon>
        <taxon>Saprolegniales</taxon>
        <taxon>Achlyaceae</taxon>
        <taxon>Thraustotheca</taxon>
    </lineage>
</organism>
<evidence type="ECO:0000313" key="3">
    <source>
        <dbReference type="EMBL" id="OQR90658.1"/>
    </source>
</evidence>
<name>A0A1V9YY20_9STRA</name>
<dbReference type="InterPro" id="IPR001683">
    <property type="entry name" value="PX_dom"/>
</dbReference>
<dbReference type="AlphaFoldDB" id="A0A1V9YY20"/>
<dbReference type="CDD" id="cd06093">
    <property type="entry name" value="PX_domain"/>
    <property type="match status" value="1"/>
</dbReference>
<dbReference type="EMBL" id="JNBS01002505">
    <property type="protein sequence ID" value="OQR90658.1"/>
    <property type="molecule type" value="Genomic_DNA"/>
</dbReference>
<protein>
    <recommendedName>
        <fullName evidence="2">PX domain-containing protein</fullName>
    </recommendedName>
</protein>
<dbReference type="Pfam" id="PF00787">
    <property type="entry name" value="PX"/>
    <property type="match status" value="1"/>
</dbReference>
<dbReference type="InterPro" id="IPR036871">
    <property type="entry name" value="PX_dom_sf"/>
</dbReference>
<dbReference type="GO" id="GO:0035091">
    <property type="term" value="F:phosphatidylinositol binding"/>
    <property type="evidence" value="ECO:0007669"/>
    <property type="project" value="InterPro"/>
</dbReference>
<dbReference type="SMART" id="SM00312">
    <property type="entry name" value="PX"/>
    <property type="match status" value="1"/>
</dbReference>
<dbReference type="Proteomes" id="UP000243217">
    <property type="component" value="Unassembled WGS sequence"/>
</dbReference>
<proteinExistence type="predicted"/>
<feature type="region of interest" description="Disordered" evidence="1">
    <location>
        <begin position="157"/>
        <end position="189"/>
    </location>
</feature>
<dbReference type="PROSITE" id="PS50195">
    <property type="entry name" value="PX"/>
    <property type="match status" value="1"/>
</dbReference>
<comment type="caution">
    <text evidence="3">The sequence shown here is derived from an EMBL/GenBank/DDBJ whole genome shotgun (WGS) entry which is preliminary data.</text>
</comment>
<evidence type="ECO:0000313" key="4">
    <source>
        <dbReference type="Proteomes" id="UP000243217"/>
    </source>
</evidence>
<keyword evidence="4" id="KW-1185">Reference proteome</keyword>
<gene>
    <name evidence="3" type="ORF">THRCLA_09243</name>
</gene>
<accession>A0A1V9YY20</accession>
<evidence type="ECO:0000256" key="1">
    <source>
        <dbReference type="SAM" id="MobiDB-lite"/>
    </source>
</evidence>
<dbReference type="Gene3D" id="3.30.1520.10">
    <property type="entry name" value="Phox-like domain"/>
    <property type="match status" value="1"/>
</dbReference>